<reference evidence="2" key="1">
    <citation type="journal article" date="2019" name="Sci. Rep.">
        <title>Draft genome of Tanacetum cinerariifolium, the natural source of mosquito coil.</title>
        <authorList>
            <person name="Yamashiro T."/>
            <person name="Shiraishi A."/>
            <person name="Satake H."/>
            <person name="Nakayama K."/>
        </authorList>
    </citation>
    <scope>NUCLEOTIDE SEQUENCE</scope>
</reference>
<organism evidence="2">
    <name type="scientific">Tanacetum cinerariifolium</name>
    <name type="common">Dalmatian daisy</name>
    <name type="synonym">Chrysanthemum cinerariifolium</name>
    <dbReference type="NCBI Taxonomy" id="118510"/>
    <lineage>
        <taxon>Eukaryota</taxon>
        <taxon>Viridiplantae</taxon>
        <taxon>Streptophyta</taxon>
        <taxon>Embryophyta</taxon>
        <taxon>Tracheophyta</taxon>
        <taxon>Spermatophyta</taxon>
        <taxon>Magnoliopsida</taxon>
        <taxon>eudicotyledons</taxon>
        <taxon>Gunneridae</taxon>
        <taxon>Pentapetalae</taxon>
        <taxon>asterids</taxon>
        <taxon>campanulids</taxon>
        <taxon>Asterales</taxon>
        <taxon>Asteraceae</taxon>
        <taxon>Asteroideae</taxon>
        <taxon>Anthemideae</taxon>
        <taxon>Anthemidinae</taxon>
        <taxon>Tanacetum</taxon>
    </lineage>
</organism>
<gene>
    <name evidence="2" type="ORF">Tci_557300</name>
</gene>
<dbReference type="EMBL" id="BKCJ010332549">
    <property type="protein sequence ID" value="GEZ85327.1"/>
    <property type="molecule type" value="Genomic_DNA"/>
</dbReference>
<evidence type="ECO:0000313" key="2">
    <source>
        <dbReference type="EMBL" id="GEZ85327.1"/>
    </source>
</evidence>
<feature type="compositionally biased region" description="Basic and acidic residues" evidence="1">
    <location>
        <begin position="15"/>
        <end position="24"/>
    </location>
</feature>
<protein>
    <submittedName>
        <fullName evidence="2">Uncharacterized protein</fullName>
    </submittedName>
</protein>
<feature type="region of interest" description="Disordered" evidence="1">
    <location>
        <begin position="1"/>
        <end position="84"/>
    </location>
</feature>
<sequence>MEMELRISKNGSISEFREYSTSREDSEEEEEPKKKRLKEISESDLNTLPPDYKAPNEETETDLDSTARCKSKPKELKSTCESSV</sequence>
<comment type="caution">
    <text evidence="2">The sequence shown here is derived from an EMBL/GenBank/DDBJ whole genome shotgun (WGS) entry which is preliminary data.</text>
</comment>
<proteinExistence type="predicted"/>
<dbReference type="AlphaFoldDB" id="A0A699ITW9"/>
<evidence type="ECO:0000256" key="1">
    <source>
        <dbReference type="SAM" id="MobiDB-lite"/>
    </source>
</evidence>
<name>A0A699ITW9_TANCI</name>
<accession>A0A699ITW9</accession>